<proteinExistence type="predicted"/>
<protein>
    <submittedName>
        <fullName evidence="2">Uncharacterized protein</fullName>
    </submittedName>
</protein>
<sequence>MGRHKPGKPRRRRHPAAYTLRQLEPPGGGYEEWIRVPRGTDASHAVNDPKLTDDARDMMVRMARLGPLYDSELPMCALDLDVAIDTGRLGLITGDDKGVLVAVEEIAGWFGKVDAEADVRESIHRLHAHGAMLVEFHGDVPLLRIVAGKPERPGEPWIFHGSPESTSRDQLTPTS</sequence>
<evidence type="ECO:0000256" key="1">
    <source>
        <dbReference type="SAM" id="MobiDB-lite"/>
    </source>
</evidence>
<accession>A0A7Y7B9W9</accession>
<evidence type="ECO:0000313" key="2">
    <source>
        <dbReference type="EMBL" id="NVK81710.1"/>
    </source>
</evidence>
<feature type="region of interest" description="Disordered" evidence="1">
    <location>
        <begin position="154"/>
        <end position="175"/>
    </location>
</feature>
<gene>
    <name evidence="2" type="ORF">HG542_29270</name>
</gene>
<keyword evidence="3" id="KW-1185">Reference proteome</keyword>
<comment type="caution">
    <text evidence="2">The sequence shown here is derived from an EMBL/GenBank/DDBJ whole genome shotgun (WGS) entry which is preliminary data.</text>
</comment>
<dbReference type="EMBL" id="JABBXF010000090">
    <property type="protein sequence ID" value="NVK81710.1"/>
    <property type="molecule type" value="Genomic_DNA"/>
</dbReference>
<organism evidence="2 3">
    <name type="scientific">Streptomyces morookaense</name>
    <name type="common">Streptoverticillium morookaense</name>
    <dbReference type="NCBI Taxonomy" id="1970"/>
    <lineage>
        <taxon>Bacteria</taxon>
        <taxon>Bacillati</taxon>
        <taxon>Actinomycetota</taxon>
        <taxon>Actinomycetes</taxon>
        <taxon>Kitasatosporales</taxon>
        <taxon>Streptomycetaceae</taxon>
        <taxon>Streptomyces</taxon>
    </lineage>
</organism>
<feature type="compositionally biased region" description="Polar residues" evidence="1">
    <location>
        <begin position="163"/>
        <end position="175"/>
    </location>
</feature>
<name>A0A7Y7B9W9_STRMO</name>
<reference evidence="2 3" key="1">
    <citation type="submission" date="2020-04" db="EMBL/GenBank/DDBJ databases">
        <title>Draft Genome Sequence of Streptomyces morookaense DSM 40503, an 8-azaguanine-producing strain.</title>
        <authorList>
            <person name="Qi J."/>
            <person name="Gao J.-M."/>
        </authorList>
    </citation>
    <scope>NUCLEOTIDE SEQUENCE [LARGE SCALE GENOMIC DNA]</scope>
    <source>
        <strain evidence="2 3">DSM 40503</strain>
    </source>
</reference>
<dbReference type="AlphaFoldDB" id="A0A7Y7B9W9"/>
<dbReference type="Proteomes" id="UP000587462">
    <property type="component" value="Unassembled WGS sequence"/>
</dbReference>
<evidence type="ECO:0000313" key="3">
    <source>
        <dbReference type="Proteomes" id="UP000587462"/>
    </source>
</evidence>